<evidence type="ECO:0000313" key="2">
    <source>
        <dbReference type="Proteomes" id="UP000253426"/>
    </source>
</evidence>
<comment type="caution">
    <text evidence="1">The sequence shown here is derived from an EMBL/GenBank/DDBJ whole genome shotgun (WGS) entry which is preliminary data.</text>
</comment>
<sequence length="66" mass="7019">MRFTGVSKPISPDMKAKTLLQFALLASVAVAMSGALSSCKTVKGFGSDVEKLGSKIEQKADQNTHY</sequence>
<organism evidence="1 2">
    <name type="scientific">Roseimicrobium gellanilyticum</name>
    <dbReference type="NCBI Taxonomy" id="748857"/>
    <lineage>
        <taxon>Bacteria</taxon>
        <taxon>Pseudomonadati</taxon>
        <taxon>Verrucomicrobiota</taxon>
        <taxon>Verrucomicrobiia</taxon>
        <taxon>Verrucomicrobiales</taxon>
        <taxon>Verrucomicrobiaceae</taxon>
        <taxon>Roseimicrobium</taxon>
    </lineage>
</organism>
<evidence type="ECO:0000313" key="1">
    <source>
        <dbReference type="EMBL" id="RBP37276.1"/>
    </source>
</evidence>
<protein>
    <submittedName>
        <fullName evidence="1">Putative small secreted protein</fullName>
    </submittedName>
</protein>
<dbReference type="Proteomes" id="UP000253426">
    <property type="component" value="Unassembled WGS sequence"/>
</dbReference>
<proteinExistence type="predicted"/>
<dbReference type="EMBL" id="QNRR01000014">
    <property type="protein sequence ID" value="RBP37276.1"/>
    <property type="molecule type" value="Genomic_DNA"/>
</dbReference>
<keyword evidence="2" id="KW-1185">Reference proteome</keyword>
<gene>
    <name evidence="1" type="ORF">DES53_11414</name>
</gene>
<name>A0A366H6G5_9BACT</name>
<dbReference type="AlphaFoldDB" id="A0A366H6G5"/>
<reference evidence="1 2" key="1">
    <citation type="submission" date="2018-06" db="EMBL/GenBank/DDBJ databases">
        <title>Genomic Encyclopedia of Type Strains, Phase IV (KMG-IV): sequencing the most valuable type-strain genomes for metagenomic binning, comparative biology and taxonomic classification.</title>
        <authorList>
            <person name="Goeker M."/>
        </authorList>
    </citation>
    <scope>NUCLEOTIDE SEQUENCE [LARGE SCALE GENOMIC DNA]</scope>
    <source>
        <strain evidence="1 2">DSM 25532</strain>
    </source>
</reference>
<accession>A0A366H6G5</accession>